<comment type="similarity">
    <text evidence="1">Belongs to the RRN3 family.</text>
</comment>
<evidence type="ECO:0008006" key="4">
    <source>
        <dbReference type="Google" id="ProtNLM"/>
    </source>
</evidence>
<dbReference type="PANTHER" id="PTHR12790:SF0">
    <property type="entry name" value="RNA POLYMERASE I-SPECIFIC TRANSCRIPTION INITIATION FACTOR RRN3-RELATED"/>
    <property type="match status" value="1"/>
</dbReference>
<evidence type="ECO:0000313" key="2">
    <source>
        <dbReference type="EMBL" id="RUS70447.1"/>
    </source>
</evidence>
<dbReference type="Proteomes" id="UP000271974">
    <property type="component" value="Unassembled WGS sequence"/>
</dbReference>
<dbReference type="GO" id="GO:0005634">
    <property type="term" value="C:nucleus"/>
    <property type="evidence" value="ECO:0007669"/>
    <property type="project" value="TreeGrafter"/>
</dbReference>
<dbReference type="AlphaFoldDB" id="A0A433SMR7"/>
<reference evidence="2 3" key="1">
    <citation type="submission" date="2019-01" db="EMBL/GenBank/DDBJ databases">
        <title>A draft genome assembly of the solar-powered sea slug Elysia chlorotica.</title>
        <authorList>
            <person name="Cai H."/>
            <person name="Li Q."/>
            <person name="Fang X."/>
            <person name="Li J."/>
            <person name="Curtis N.E."/>
            <person name="Altenburger A."/>
            <person name="Shibata T."/>
            <person name="Feng M."/>
            <person name="Maeda T."/>
            <person name="Schwartz J.A."/>
            <person name="Shigenobu S."/>
            <person name="Lundholm N."/>
            <person name="Nishiyama T."/>
            <person name="Yang H."/>
            <person name="Hasebe M."/>
            <person name="Li S."/>
            <person name="Pierce S.K."/>
            <person name="Wang J."/>
        </authorList>
    </citation>
    <scope>NUCLEOTIDE SEQUENCE [LARGE SCALE GENOMIC DNA]</scope>
    <source>
        <strain evidence="2">EC2010</strain>
        <tissue evidence="2">Whole organism of an adult</tissue>
    </source>
</reference>
<evidence type="ECO:0000313" key="3">
    <source>
        <dbReference type="Proteomes" id="UP000271974"/>
    </source>
</evidence>
<dbReference type="PANTHER" id="PTHR12790">
    <property type="entry name" value="TRANSCRIPTION INITIATION FACTOR IA RRN3"/>
    <property type="match status" value="1"/>
</dbReference>
<dbReference type="GO" id="GO:0001042">
    <property type="term" value="F:RNA polymerase I core binding"/>
    <property type="evidence" value="ECO:0007669"/>
    <property type="project" value="TreeGrafter"/>
</dbReference>
<gene>
    <name evidence="2" type="ORF">EGW08_021796</name>
</gene>
<dbReference type="STRING" id="188477.A0A433SMR7"/>
<comment type="caution">
    <text evidence="2">The sequence shown here is derived from an EMBL/GenBank/DDBJ whole genome shotgun (WGS) entry which is preliminary data.</text>
</comment>
<organism evidence="2 3">
    <name type="scientific">Elysia chlorotica</name>
    <name type="common">Eastern emerald elysia</name>
    <name type="synonym">Sea slug</name>
    <dbReference type="NCBI Taxonomy" id="188477"/>
    <lineage>
        <taxon>Eukaryota</taxon>
        <taxon>Metazoa</taxon>
        <taxon>Spiralia</taxon>
        <taxon>Lophotrochozoa</taxon>
        <taxon>Mollusca</taxon>
        <taxon>Gastropoda</taxon>
        <taxon>Heterobranchia</taxon>
        <taxon>Euthyneura</taxon>
        <taxon>Panpulmonata</taxon>
        <taxon>Sacoglossa</taxon>
        <taxon>Placobranchoidea</taxon>
        <taxon>Plakobranchidae</taxon>
        <taxon>Elysia</taxon>
    </lineage>
</organism>
<evidence type="ECO:0000256" key="1">
    <source>
        <dbReference type="ARBA" id="ARBA00010098"/>
    </source>
</evidence>
<sequence length="285" mass="32199">MDKTPVLGRKKEGVRTKSAKASKTSVAVTEPQKPVTFEFLPNPGSDDYNSLIKIVLSSETQADHLVQLLKYLEQNICRLEGEYKSLVLAILSMNWLGCGPELIATFQAFALNLVSAHLSYLRPCVKMLVKRFIPEEVNKDSSTPSLALDTSHIHSLLKSLSTIVPMTIELLPQVLEDLFPYINKSIHIFDHYTQSLLDISLYLPSLRMGILELIVCNMLKLDVRTPRVDISTAIYTPEDEETNPRDEAMFEMDVDASVNHTTVRKKRAWLRNWGKPSLMPGPWMS</sequence>
<dbReference type="OrthoDB" id="26970at2759"/>
<dbReference type="EMBL" id="RQTK01001408">
    <property type="protein sequence ID" value="RUS70447.1"/>
    <property type="molecule type" value="Genomic_DNA"/>
</dbReference>
<dbReference type="Pfam" id="PF05327">
    <property type="entry name" value="RRN3"/>
    <property type="match status" value="1"/>
</dbReference>
<proteinExistence type="inferred from homology"/>
<dbReference type="InterPro" id="IPR007991">
    <property type="entry name" value="RNA_pol_I_trans_ini_fac_RRN3"/>
</dbReference>
<dbReference type="GO" id="GO:0006361">
    <property type="term" value="P:transcription initiation at RNA polymerase I promoter"/>
    <property type="evidence" value="ECO:0007669"/>
    <property type="project" value="InterPro"/>
</dbReference>
<protein>
    <recommendedName>
        <fullName evidence="4">Pre-rRNA-processing protein Ipi1 N-terminal domain-containing protein</fullName>
    </recommendedName>
</protein>
<dbReference type="GO" id="GO:0001181">
    <property type="term" value="F:RNA polymerase I general transcription initiation factor activity"/>
    <property type="evidence" value="ECO:0007669"/>
    <property type="project" value="InterPro"/>
</dbReference>
<name>A0A433SMR7_ELYCH</name>
<keyword evidence="3" id="KW-1185">Reference proteome</keyword>
<accession>A0A433SMR7</accession>